<sequence length="183" mass="19408">MSKNILVLVGSASRNSFSHATVRHLQRIAPASLTLNVYDISALPLYDRDYDADSPAAYARLRQAVAAADGVLWVSPEHNGAPSAMLKNAIDIASCPVGQSQWTGKPLGIVAVGAGMAGGIRAADQLRLIAASKFVNMPAFSQNACVAGVLSGVFNEQGELVQESVRQMLQDFINGFADFVARY</sequence>
<keyword evidence="3" id="KW-1185">Reference proteome</keyword>
<evidence type="ECO:0000259" key="1">
    <source>
        <dbReference type="Pfam" id="PF03358"/>
    </source>
</evidence>
<evidence type="ECO:0000313" key="2">
    <source>
        <dbReference type="EMBL" id="MBK0395960.1"/>
    </source>
</evidence>
<dbReference type="InterPro" id="IPR050712">
    <property type="entry name" value="NAD(P)H-dep_reductase"/>
</dbReference>
<accession>A0ABS1BRN9</accession>
<dbReference type="InterPro" id="IPR029039">
    <property type="entry name" value="Flavoprotein-like_sf"/>
</dbReference>
<comment type="caution">
    <text evidence="2">The sequence shown here is derived from an EMBL/GenBank/DDBJ whole genome shotgun (WGS) entry which is preliminary data.</text>
</comment>
<dbReference type="PANTHER" id="PTHR30543:SF21">
    <property type="entry name" value="NAD(P)H-DEPENDENT FMN REDUCTASE LOT6"/>
    <property type="match status" value="1"/>
</dbReference>
<organism evidence="2 3">
    <name type="scientific">Kingella bonacorsii</name>
    <dbReference type="NCBI Taxonomy" id="2796361"/>
    <lineage>
        <taxon>Bacteria</taxon>
        <taxon>Pseudomonadati</taxon>
        <taxon>Pseudomonadota</taxon>
        <taxon>Betaproteobacteria</taxon>
        <taxon>Neisseriales</taxon>
        <taxon>Neisseriaceae</taxon>
        <taxon>Kingella</taxon>
    </lineage>
</organism>
<dbReference type="Proteomes" id="UP000614058">
    <property type="component" value="Unassembled WGS sequence"/>
</dbReference>
<dbReference type="PANTHER" id="PTHR30543">
    <property type="entry name" value="CHROMATE REDUCTASE"/>
    <property type="match status" value="1"/>
</dbReference>
<dbReference type="Pfam" id="PF03358">
    <property type="entry name" value="FMN_red"/>
    <property type="match status" value="1"/>
</dbReference>
<name>A0ABS1BRN9_9NEIS</name>
<dbReference type="EMBL" id="JAEHNZ010000002">
    <property type="protein sequence ID" value="MBK0395960.1"/>
    <property type="molecule type" value="Genomic_DNA"/>
</dbReference>
<dbReference type="InterPro" id="IPR005025">
    <property type="entry name" value="FMN_Rdtase-like_dom"/>
</dbReference>
<dbReference type="Gene3D" id="3.40.50.360">
    <property type="match status" value="1"/>
</dbReference>
<evidence type="ECO:0000313" key="3">
    <source>
        <dbReference type="Proteomes" id="UP000614058"/>
    </source>
</evidence>
<dbReference type="SUPFAM" id="SSF52218">
    <property type="entry name" value="Flavoproteins"/>
    <property type="match status" value="1"/>
</dbReference>
<proteinExistence type="predicted"/>
<reference evidence="2 3" key="1">
    <citation type="journal article" date="2021" name="Pathogens">
        <title>Isolation and Characterization of Kingella bonacorsii sp. nov., A Novel Kingella Species Detected in a Stable Periodontitis Subject.</title>
        <authorList>
            <person name="Antezack A."/>
            <person name="Boxberger M."/>
            <person name="Rolland C."/>
            <person name="Monnet-Corti V."/>
            <person name="La Scola B."/>
        </authorList>
    </citation>
    <scope>NUCLEOTIDE SEQUENCE [LARGE SCALE GENOMIC DNA]</scope>
    <source>
        <strain evidence="2 3">Marseille-Q4569</strain>
    </source>
</reference>
<protein>
    <submittedName>
        <fullName evidence="2">NAD(P)H-dependent oxidoreductase</fullName>
    </submittedName>
</protein>
<feature type="domain" description="NADPH-dependent FMN reductase-like" evidence="1">
    <location>
        <begin position="4"/>
        <end position="138"/>
    </location>
</feature>
<dbReference type="RefSeq" id="WP_200522097.1">
    <property type="nucleotide sequence ID" value="NZ_JAEHNZ010000002.1"/>
</dbReference>
<gene>
    <name evidence="2" type="ORF">JDW22_05020</name>
</gene>